<organism evidence="1 2">
    <name type="scientific">Pseudomonas fulva</name>
    <dbReference type="NCBI Taxonomy" id="47880"/>
    <lineage>
        <taxon>Bacteria</taxon>
        <taxon>Pseudomonadati</taxon>
        <taxon>Pseudomonadota</taxon>
        <taxon>Gammaproteobacteria</taxon>
        <taxon>Pseudomonadales</taxon>
        <taxon>Pseudomonadaceae</taxon>
        <taxon>Pseudomonas</taxon>
    </lineage>
</organism>
<dbReference type="RefSeq" id="WP_196110219.1">
    <property type="nucleotide sequence ID" value="NZ_CP064943.1"/>
</dbReference>
<evidence type="ECO:0000313" key="2">
    <source>
        <dbReference type="Proteomes" id="UP000594430"/>
    </source>
</evidence>
<reference evidence="1 2" key="1">
    <citation type="submission" date="2020-11" db="EMBL/GenBank/DDBJ databases">
        <title>Pseudomonas fulva producing VIM-24.</title>
        <authorList>
            <person name="Liu S."/>
        </authorList>
    </citation>
    <scope>NUCLEOTIDE SEQUENCE [LARGE SCALE GENOMIC DNA]</scope>
    <source>
        <strain evidence="1 2">ZDHY414</strain>
    </source>
</reference>
<dbReference type="Proteomes" id="UP000594430">
    <property type="component" value="Chromosome"/>
</dbReference>
<dbReference type="AlphaFoldDB" id="A0A7S9L6S2"/>
<gene>
    <name evidence="1" type="ORF">IZU98_19945</name>
</gene>
<protein>
    <submittedName>
        <fullName evidence="1">Uncharacterized protein</fullName>
    </submittedName>
</protein>
<accession>A0A7S9L6S2</accession>
<evidence type="ECO:0000313" key="1">
    <source>
        <dbReference type="EMBL" id="QPH48622.1"/>
    </source>
</evidence>
<sequence length="154" mass="17318">MNVLNEMTGMTIRHLQLLEGSVAQFFVLTEQAEQGMGEEKGNALLAKAKRDTFGTTVKRLVAVKSLPEVISARFEALVKERNWLVHNSLDDNRKATADEGRFEVFILRLEAIVDEVKALMKEISVRAESFALSRGVLPEDIEAKTAETLKEWRS</sequence>
<name>A0A7S9L6S2_9PSED</name>
<dbReference type="EMBL" id="CP064946">
    <property type="protein sequence ID" value="QPH48622.1"/>
    <property type="molecule type" value="Genomic_DNA"/>
</dbReference>
<proteinExistence type="predicted"/>